<name>A0A940P8B0_9ENTE</name>
<dbReference type="EMBL" id="JAEEGA010000001">
    <property type="protein sequence ID" value="MBP1039797.1"/>
    <property type="molecule type" value="Genomic_DNA"/>
</dbReference>
<sequence>MKTLNQLIDQMEWLNPPKEAQYHANQESLTMTTKLNTDFWQQTHYQFKRDDGHFYGLKPRGNFHLSAKITMSPSNRYDQAGLMLRGDSGNWLKTSIEYIPEGLNKLGSVVTRSDFSDWATQEIEEGSQCYLRLIRIADDVYIAWSKEGEHWLPMRMCHFEDGQQVGFYSCSPQGENLTVSFSEVVYFEGIADRTKAYQ</sequence>
<protein>
    <submittedName>
        <fullName evidence="1">DUF1349 domain-containing protein</fullName>
    </submittedName>
</protein>
<dbReference type="AlphaFoldDB" id="A0A940P8B0"/>
<keyword evidence="2" id="KW-1185">Reference proteome</keyword>
<reference evidence="1" key="1">
    <citation type="submission" date="2020-12" db="EMBL/GenBank/DDBJ databases">
        <title>Vagococcus allomyrinae sp. nov. and Enterococcus lavae sp. nov., isolated from the larvae of Allomyrina dichotoma.</title>
        <authorList>
            <person name="Lee S.D."/>
        </authorList>
    </citation>
    <scope>NUCLEOTIDE SEQUENCE</scope>
    <source>
        <strain evidence="1">BWB3-3</strain>
    </source>
</reference>
<dbReference type="InterPro" id="IPR013320">
    <property type="entry name" value="ConA-like_dom_sf"/>
</dbReference>
<evidence type="ECO:0000313" key="2">
    <source>
        <dbReference type="Proteomes" id="UP000674938"/>
    </source>
</evidence>
<organism evidence="1 2">
    <name type="scientific">Vagococcus allomyrinae</name>
    <dbReference type="NCBI Taxonomy" id="2794353"/>
    <lineage>
        <taxon>Bacteria</taxon>
        <taxon>Bacillati</taxon>
        <taxon>Bacillota</taxon>
        <taxon>Bacilli</taxon>
        <taxon>Lactobacillales</taxon>
        <taxon>Enterococcaceae</taxon>
        <taxon>Vagococcus</taxon>
    </lineage>
</organism>
<dbReference type="PIRSF" id="PIRSF022704">
    <property type="entry name" value="UCP022704"/>
    <property type="match status" value="1"/>
</dbReference>
<proteinExistence type="predicted"/>
<dbReference type="PANTHER" id="PTHR35332:SF2">
    <property type="entry name" value="REGULATION OF ENOLASE PROTEIN 1"/>
    <property type="match status" value="1"/>
</dbReference>
<dbReference type="PANTHER" id="PTHR35332">
    <property type="entry name" value="REGULATION OF ENOLASE PROTEIN 1"/>
    <property type="match status" value="1"/>
</dbReference>
<dbReference type="Gene3D" id="2.60.120.200">
    <property type="match status" value="1"/>
</dbReference>
<dbReference type="Proteomes" id="UP000674938">
    <property type="component" value="Unassembled WGS sequence"/>
</dbReference>
<dbReference type="InterPro" id="IPR009784">
    <property type="entry name" value="DUF1349"/>
</dbReference>
<dbReference type="RefSeq" id="WP_209524684.1">
    <property type="nucleotide sequence ID" value="NZ_JAEEGA010000001.1"/>
</dbReference>
<evidence type="ECO:0000313" key="1">
    <source>
        <dbReference type="EMBL" id="MBP1039797.1"/>
    </source>
</evidence>
<dbReference type="SUPFAM" id="SSF49899">
    <property type="entry name" value="Concanavalin A-like lectins/glucanases"/>
    <property type="match status" value="1"/>
</dbReference>
<dbReference type="InterPro" id="IPR015987">
    <property type="entry name" value="UCP022704"/>
</dbReference>
<accession>A0A940P8B0</accession>
<gene>
    <name evidence="1" type="ORF">I6N95_02120</name>
</gene>
<comment type="caution">
    <text evidence="1">The sequence shown here is derived from an EMBL/GenBank/DDBJ whole genome shotgun (WGS) entry which is preliminary data.</text>
</comment>
<dbReference type="Pfam" id="PF07081">
    <property type="entry name" value="DUF1349"/>
    <property type="match status" value="1"/>
</dbReference>